<dbReference type="SUPFAM" id="SSF48264">
    <property type="entry name" value="Cytochrome P450"/>
    <property type="match status" value="1"/>
</dbReference>
<dbReference type="Proteomes" id="UP000504635">
    <property type="component" value="Unplaced"/>
</dbReference>
<proteinExistence type="inferred from homology"/>
<dbReference type="GeneID" id="115888894"/>
<dbReference type="PANTHER" id="PTHR24292:SF54">
    <property type="entry name" value="CYP9F3-RELATED"/>
    <property type="match status" value="1"/>
</dbReference>
<dbReference type="OrthoDB" id="2789670at2759"/>
<dbReference type="FunCoup" id="A0A6J2YPC7">
    <property type="interactions" value="54"/>
</dbReference>
<comment type="cofactor">
    <cofactor evidence="1 13">
        <name>heme</name>
        <dbReference type="ChEBI" id="CHEBI:30413"/>
    </cofactor>
</comment>
<dbReference type="PRINTS" id="PR00463">
    <property type="entry name" value="EP450I"/>
</dbReference>
<accession>A0A6J2YPC7</accession>
<dbReference type="PANTHER" id="PTHR24292">
    <property type="entry name" value="CYTOCHROME P450"/>
    <property type="match status" value="1"/>
</dbReference>
<keyword evidence="12 15" id="KW-0472">Membrane</keyword>
<reference evidence="17" key="1">
    <citation type="submission" date="2025-08" db="UniProtKB">
        <authorList>
            <consortium name="RefSeq"/>
        </authorList>
    </citation>
    <scope>IDENTIFICATION</scope>
    <source>
        <tissue evidence="17">Gonads</tissue>
    </source>
</reference>
<evidence type="ECO:0000256" key="13">
    <source>
        <dbReference type="PIRSR" id="PIRSR602401-1"/>
    </source>
</evidence>
<evidence type="ECO:0000256" key="10">
    <source>
        <dbReference type="ARBA" id="ARBA00023004"/>
    </source>
</evidence>
<dbReference type="InterPro" id="IPR001128">
    <property type="entry name" value="Cyt_P450"/>
</dbReference>
<evidence type="ECO:0000256" key="9">
    <source>
        <dbReference type="ARBA" id="ARBA00023002"/>
    </source>
</evidence>
<keyword evidence="8" id="KW-0492">Microsome</keyword>
<dbReference type="PROSITE" id="PS00086">
    <property type="entry name" value="CYTOCHROME_P450"/>
    <property type="match status" value="1"/>
</dbReference>
<evidence type="ECO:0000256" key="12">
    <source>
        <dbReference type="ARBA" id="ARBA00023136"/>
    </source>
</evidence>
<evidence type="ECO:0000256" key="15">
    <source>
        <dbReference type="SAM" id="Phobius"/>
    </source>
</evidence>
<keyword evidence="10 13" id="KW-0408">Iron</keyword>
<dbReference type="PRINTS" id="PR00385">
    <property type="entry name" value="P450"/>
</dbReference>
<dbReference type="Gene3D" id="1.10.630.10">
    <property type="entry name" value="Cytochrome P450"/>
    <property type="match status" value="1"/>
</dbReference>
<dbReference type="InParanoid" id="A0A6J2YPC7"/>
<gene>
    <name evidence="17" type="primary">LOC115888894</name>
</gene>
<comment type="subcellular location">
    <subcellularLocation>
        <location evidence="3">Endoplasmic reticulum membrane</location>
        <topology evidence="3">Peripheral membrane protein</topology>
    </subcellularLocation>
    <subcellularLocation>
        <location evidence="2">Microsome membrane</location>
        <topology evidence="2">Peripheral membrane protein</topology>
    </subcellularLocation>
</comment>
<dbReference type="InterPro" id="IPR050476">
    <property type="entry name" value="Insect_CytP450_Detox"/>
</dbReference>
<comment type="similarity">
    <text evidence="4 14">Belongs to the cytochrome P450 family.</text>
</comment>
<keyword evidence="9 14" id="KW-0560">Oxidoreductase</keyword>
<evidence type="ECO:0000256" key="3">
    <source>
        <dbReference type="ARBA" id="ARBA00004406"/>
    </source>
</evidence>
<keyword evidence="15" id="KW-0812">Transmembrane</keyword>
<evidence type="ECO:0000256" key="4">
    <source>
        <dbReference type="ARBA" id="ARBA00010617"/>
    </source>
</evidence>
<dbReference type="InterPro" id="IPR036396">
    <property type="entry name" value="Cyt_P450_sf"/>
</dbReference>
<evidence type="ECO:0000256" key="5">
    <source>
        <dbReference type="ARBA" id="ARBA00022617"/>
    </source>
</evidence>
<keyword evidence="16" id="KW-1185">Reference proteome</keyword>
<dbReference type="RefSeq" id="XP_030764630.1">
    <property type="nucleotide sequence ID" value="XM_030908770.1"/>
</dbReference>
<evidence type="ECO:0000256" key="6">
    <source>
        <dbReference type="ARBA" id="ARBA00022723"/>
    </source>
</evidence>
<dbReference type="GO" id="GO:0004497">
    <property type="term" value="F:monooxygenase activity"/>
    <property type="evidence" value="ECO:0007669"/>
    <property type="project" value="UniProtKB-KW"/>
</dbReference>
<sequence length="526" mass="61322">MLLLTIISSAFFILFLIWYYGKRPLSYWKREKGVKQGDPCIFLGDTSQTTLQRMSLYEFVQHAYKMFPNERYSGMYLFTKPVLLIRDPELIKLITVKDFDHFADHNIAIEADVDPLWGGNLLALKGQKWRHMRTTISPFFTISKIKIMTGLMTNTAENFVNYFWKKEENVVEVELKDIYTRYATDVIGSTVFGINVDSLENPKNEFYQTAYDITMKNGVLKLLKLLAYILAPGLCKFFGVRLIERDIFDYFCNIISEGMKMRKEQGLTRPDLINLFVEPRKANKPVEKEPDILLDDDMDQCSQDPHREFTNAEITTQALIFFFAGFDTVSTALCFATYELAINPIIQSKLRDEINRVWTKTKGNINYELISDMKYLDMVLSEILRKWPPAVLLDRYCTKSYTVQATNSKEQRMTIDRGQMIWIPVQGIHMNPDYYPDPEKLDPERFSDENKSKLFPYTYLPFGIGPRNCIGMRYALLEIKILLVQLLHRFEIVQIDKSVVPVKLKKSGIYHSADGGFWFGFKRLHL</sequence>
<keyword evidence="6 13" id="KW-0479">Metal-binding</keyword>
<dbReference type="FunFam" id="1.10.630.10:FF:000042">
    <property type="entry name" value="Cytochrome P450"/>
    <property type="match status" value="1"/>
</dbReference>
<feature type="transmembrane region" description="Helical" evidence="15">
    <location>
        <begin position="6"/>
        <end position="21"/>
    </location>
</feature>
<evidence type="ECO:0000256" key="14">
    <source>
        <dbReference type="RuleBase" id="RU000461"/>
    </source>
</evidence>
<dbReference type="AlphaFoldDB" id="A0A6J2YPC7"/>
<keyword evidence="5 13" id="KW-0349">Heme</keyword>
<evidence type="ECO:0000313" key="16">
    <source>
        <dbReference type="Proteomes" id="UP000504635"/>
    </source>
</evidence>
<feature type="binding site" description="axial binding residue" evidence="13">
    <location>
        <position position="469"/>
    </location>
    <ligand>
        <name>heme</name>
        <dbReference type="ChEBI" id="CHEBI:30413"/>
    </ligand>
    <ligandPart>
        <name>Fe</name>
        <dbReference type="ChEBI" id="CHEBI:18248"/>
    </ligandPart>
</feature>
<dbReference type="Pfam" id="PF00067">
    <property type="entry name" value="p450"/>
    <property type="match status" value="1"/>
</dbReference>
<evidence type="ECO:0000256" key="8">
    <source>
        <dbReference type="ARBA" id="ARBA00022848"/>
    </source>
</evidence>
<dbReference type="GO" id="GO:0005789">
    <property type="term" value="C:endoplasmic reticulum membrane"/>
    <property type="evidence" value="ECO:0007669"/>
    <property type="project" value="UniProtKB-SubCell"/>
</dbReference>
<evidence type="ECO:0000256" key="7">
    <source>
        <dbReference type="ARBA" id="ARBA00022824"/>
    </source>
</evidence>
<evidence type="ECO:0000256" key="11">
    <source>
        <dbReference type="ARBA" id="ARBA00023033"/>
    </source>
</evidence>
<dbReference type="KEGG" id="soy:115888894"/>
<dbReference type="GO" id="GO:0005506">
    <property type="term" value="F:iron ion binding"/>
    <property type="evidence" value="ECO:0007669"/>
    <property type="project" value="InterPro"/>
</dbReference>
<name>A0A6J2YPC7_SITOR</name>
<evidence type="ECO:0000256" key="2">
    <source>
        <dbReference type="ARBA" id="ARBA00004174"/>
    </source>
</evidence>
<dbReference type="CDD" id="cd11056">
    <property type="entry name" value="CYP6-like"/>
    <property type="match status" value="1"/>
</dbReference>
<evidence type="ECO:0000256" key="1">
    <source>
        <dbReference type="ARBA" id="ARBA00001971"/>
    </source>
</evidence>
<organism evidence="16 17">
    <name type="scientific">Sitophilus oryzae</name>
    <name type="common">Rice weevil</name>
    <name type="synonym">Curculio oryzae</name>
    <dbReference type="NCBI Taxonomy" id="7048"/>
    <lineage>
        <taxon>Eukaryota</taxon>
        <taxon>Metazoa</taxon>
        <taxon>Ecdysozoa</taxon>
        <taxon>Arthropoda</taxon>
        <taxon>Hexapoda</taxon>
        <taxon>Insecta</taxon>
        <taxon>Pterygota</taxon>
        <taxon>Neoptera</taxon>
        <taxon>Endopterygota</taxon>
        <taxon>Coleoptera</taxon>
        <taxon>Polyphaga</taxon>
        <taxon>Cucujiformia</taxon>
        <taxon>Curculionidae</taxon>
        <taxon>Dryophthorinae</taxon>
        <taxon>Sitophilus</taxon>
    </lineage>
</organism>
<keyword evidence="11 14" id="KW-0503">Monooxygenase</keyword>
<dbReference type="InterPro" id="IPR017972">
    <property type="entry name" value="Cyt_P450_CS"/>
</dbReference>
<dbReference type="GO" id="GO:0016705">
    <property type="term" value="F:oxidoreductase activity, acting on paired donors, with incorporation or reduction of molecular oxygen"/>
    <property type="evidence" value="ECO:0007669"/>
    <property type="project" value="InterPro"/>
</dbReference>
<protein>
    <submittedName>
        <fullName evidence="17">Cytochrome P450 9e2-like</fullName>
    </submittedName>
</protein>
<dbReference type="GO" id="GO:0020037">
    <property type="term" value="F:heme binding"/>
    <property type="evidence" value="ECO:0007669"/>
    <property type="project" value="InterPro"/>
</dbReference>
<keyword evidence="15" id="KW-1133">Transmembrane helix</keyword>
<evidence type="ECO:0000313" key="17">
    <source>
        <dbReference type="RefSeq" id="XP_030764630.1"/>
    </source>
</evidence>
<dbReference type="InterPro" id="IPR002401">
    <property type="entry name" value="Cyt_P450_E_grp-I"/>
</dbReference>
<keyword evidence="7" id="KW-0256">Endoplasmic reticulum</keyword>